<gene>
    <name evidence="1" type="ORF">KIW84_025256</name>
</gene>
<keyword evidence="2" id="KW-1185">Reference proteome</keyword>
<sequence>HITHSNDKHNNKQLHINTYREREKHSNNMKEMKLVWSPERAINSYIATVQAVSASQCQLSSESGVAELLSAMAAGWNAQLIVETWSRGGVIPTSIGLSIASRHTGGRHVCVVPDERSRSEYAKIMGGSGMSPEIMVGEPEEVMDGLVGIDFLVVDSRRKDFSRVLRLAKLSGKGAVLICKNANFISKMDSGYIWRSVVARGSRRLVRSVFLPVGKGLHMAHLSAAGGGENSVLAMKHKGNVIPKRWIKHVDQRSGDVHFIRK</sequence>
<organism evidence="1 2">
    <name type="scientific">Pisum sativum</name>
    <name type="common">Garden pea</name>
    <name type="synonym">Lathyrus oleraceus</name>
    <dbReference type="NCBI Taxonomy" id="3888"/>
    <lineage>
        <taxon>Eukaryota</taxon>
        <taxon>Viridiplantae</taxon>
        <taxon>Streptophyta</taxon>
        <taxon>Embryophyta</taxon>
        <taxon>Tracheophyta</taxon>
        <taxon>Spermatophyta</taxon>
        <taxon>Magnoliopsida</taxon>
        <taxon>eudicotyledons</taxon>
        <taxon>Gunneridae</taxon>
        <taxon>Pentapetalae</taxon>
        <taxon>rosids</taxon>
        <taxon>fabids</taxon>
        <taxon>Fabales</taxon>
        <taxon>Fabaceae</taxon>
        <taxon>Papilionoideae</taxon>
        <taxon>50 kb inversion clade</taxon>
        <taxon>NPAAA clade</taxon>
        <taxon>Hologalegina</taxon>
        <taxon>IRL clade</taxon>
        <taxon>Fabeae</taxon>
        <taxon>Lathyrus</taxon>
    </lineage>
</organism>
<dbReference type="EMBL" id="JAMSHJ010000002">
    <property type="protein sequence ID" value="KAI5439813.1"/>
    <property type="molecule type" value="Genomic_DNA"/>
</dbReference>
<dbReference type="PANTHER" id="PTHR33593">
    <property type="entry name" value="DUF1442 FAMILY PROTEIN"/>
    <property type="match status" value="1"/>
</dbReference>
<dbReference type="Pfam" id="PF07279">
    <property type="entry name" value="DUF1442"/>
    <property type="match status" value="1"/>
</dbReference>
<comment type="caution">
    <text evidence="1">The sequence shown here is derived from an EMBL/GenBank/DDBJ whole genome shotgun (WGS) entry which is preliminary data.</text>
</comment>
<dbReference type="Proteomes" id="UP001058974">
    <property type="component" value="Chromosome 2"/>
</dbReference>
<dbReference type="Gene3D" id="3.40.50.150">
    <property type="entry name" value="Vaccinia Virus protein VP39"/>
    <property type="match status" value="1"/>
</dbReference>
<evidence type="ECO:0000313" key="2">
    <source>
        <dbReference type="Proteomes" id="UP001058974"/>
    </source>
</evidence>
<accession>A0A9D4YHV4</accession>
<proteinExistence type="predicted"/>
<reference evidence="1 2" key="1">
    <citation type="journal article" date="2022" name="Nat. Genet.">
        <title>Improved pea reference genome and pan-genome highlight genomic features and evolutionary characteristics.</title>
        <authorList>
            <person name="Yang T."/>
            <person name="Liu R."/>
            <person name="Luo Y."/>
            <person name="Hu S."/>
            <person name="Wang D."/>
            <person name="Wang C."/>
            <person name="Pandey M.K."/>
            <person name="Ge S."/>
            <person name="Xu Q."/>
            <person name="Li N."/>
            <person name="Li G."/>
            <person name="Huang Y."/>
            <person name="Saxena R.K."/>
            <person name="Ji Y."/>
            <person name="Li M."/>
            <person name="Yan X."/>
            <person name="He Y."/>
            <person name="Liu Y."/>
            <person name="Wang X."/>
            <person name="Xiang C."/>
            <person name="Varshney R.K."/>
            <person name="Ding H."/>
            <person name="Gao S."/>
            <person name="Zong X."/>
        </authorList>
    </citation>
    <scope>NUCLEOTIDE SEQUENCE [LARGE SCALE GENOMIC DNA]</scope>
    <source>
        <strain evidence="1 2">cv. Zhongwan 6</strain>
    </source>
</reference>
<name>A0A9D4YHV4_PEA</name>
<evidence type="ECO:0000313" key="1">
    <source>
        <dbReference type="EMBL" id="KAI5439813.1"/>
    </source>
</evidence>
<dbReference type="Gramene" id="Psat02G0525600-T1">
    <property type="protein sequence ID" value="KAI5439813.1"/>
    <property type="gene ID" value="KIW84_025256"/>
</dbReference>
<dbReference type="InterPro" id="IPR029063">
    <property type="entry name" value="SAM-dependent_MTases_sf"/>
</dbReference>
<dbReference type="AlphaFoldDB" id="A0A9D4YHV4"/>
<dbReference type="InterPro" id="IPR009902">
    <property type="entry name" value="DUF1442"/>
</dbReference>
<protein>
    <submittedName>
        <fullName evidence="1">Uncharacterized protein</fullName>
    </submittedName>
</protein>
<feature type="non-terminal residue" evidence="1">
    <location>
        <position position="1"/>
    </location>
</feature>
<dbReference type="PANTHER" id="PTHR33593:SF2">
    <property type="entry name" value="ANKYRIN REPEAT_KH DOMAIN PROTEIN (DUF1442)"/>
    <property type="match status" value="1"/>
</dbReference>